<feature type="region of interest" description="Disordered" evidence="4">
    <location>
        <begin position="41"/>
        <end position="73"/>
    </location>
</feature>
<dbReference type="EMBL" id="KZ679265">
    <property type="protein sequence ID" value="PTB38977.1"/>
    <property type="molecule type" value="Genomic_DNA"/>
</dbReference>
<reference evidence="6 7" key="1">
    <citation type="submission" date="2016-07" db="EMBL/GenBank/DDBJ databases">
        <title>Multiple horizontal gene transfer events from other fungi enriched the ability of initially mycotrophic Trichoderma (Ascomycota) to feed on dead plant biomass.</title>
        <authorList>
            <consortium name="DOE Joint Genome Institute"/>
            <person name="Aerts A."/>
            <person name="Atanasova L."/>
            <person name="Chenthamara K."/>
            <person name="Zhang J."/>
            <person name="Grujic M."/>
            <person name="Henrissat B."/>
            <person name="Kuo A."/>
            <person name="Salamov A."/>
            <person name="Lipzen A."/>
            <person name="Labutti K."/>
            <person name="Barry K."/>
            <person name="Miao Y."/>
            <person name="Rahimi M.J."/>
            <person name="Shen Q."/>
            <person name="Grigoriev I.V."/>
            <person name="Kubicek C.P."/>
            <person name="Druzhinina I.S."/>
        </authorList>
    </citation>
    <scope>NUCLEOTIDE SEQUENCE [LARGE SCALE GENOMIC DNA]</scope>
    <source>
        <strain evidence="6 7">CBS 433.97</strain>
    </source>
</reference>
<evidence type="ECO:0000256" key="2">
    <source>
        <dbReference type="ARBA" id="ARBA00022771"/>
    </source>
</evidence>
<feature type="compositionally biased region" description="Acidic residues" evidence="4">
    <location>
        <begin position="44"/>
        <end position="54"/>
    </location>
</feature>
<sequence length="73" mass="8408">MIQRIYGFCYHCNECIDYDICWKCYTHKELVHFSDHTFDTNGPEFEDSPDDEAHDDASSDSSDSTDSDSDVSN</sequence>
<dbReference type="InterPro" id="IPR043145">
    <property type="entry name" value="Znf_ZZ_sf"/>
</dbReference>
<evidence type="ECO:0000256" key="3">
    <source>
        <dbReference type="ARBA" id="ARBA00022833"/>
    </source>
</evidence>
<accession>A0A2T3Z2F1</accession>
<keyword evidence="7" id="KW-1185">Reference proteome</keyword>
<organism evidence="6 7">
    <name type="scientific">Trichoderma asperellum (strain ATCC 204424 / CBS 433.97 / NBRC 101777)</name>
    <dbReference type="NCBI Taxonomy" id="1042311"/>
    <lineage>
        <taxon>Eukaryota</taxon>
        <taxon>Fungi</taxon>
        <taxon>Dikarya</taxon>
        <taxon>Ascomycota</taxon>
        <taxon>Pezizomycotina</taxon>
        <taxon>Sordariomycetes</taxon>
        <taxon>Hypocreomycetidae</taxon>
        <taxon>Hypocreales</taxon>
        <taxon>Hypocreaceae</taxon>
        <taxon>Trichoderma</taxon>
    </lineage>
</organism>
<dbReference type="OrthoDB" id="4589604at2759"/>
<feature type="domain" description="ZZ-type" evidence="5">
    <location>
        <begin position="5"/>
        <end position="27"/>
    </location>
</feature>
<dbReference type="Gene3D" id="3.30.60.90">
    <property type="match status" value="1"/>
</dbReference>
<dbReference type="Pfam" id="PF00569">
    <property type="entry name" value="ZZ"/>
    <property type="match status" value="1"/>
</dbReference>
<evidence type="ECO:0000313" key="6">
    <source>
        <dbReference type="EMBL" id="PTB38977.1"/>
    </source>
</evidence>
<proteinExistence type="predicted"/>
<name>A0A2T3Z2F1_TRIA4</name>
<gene>
    <name evidence="6" type="ORF">M441DRAFT_242520</name>
</gene>
<dbReference type="STRING" id="1042311.A0A2T3Z2F1"/>
<evidence type="ECO:0000256" key="4">
    <source>
        <dbReference type="SAM" id="MobiDB-lite"/>
    </source>
</evidence>
<evidence type="ECO:0000259" key="5">
    <source>
        <dbReference type="Pfam" id="PF00569"/>
    </source>
</evidence>
<evidence type="ECO:0000256" key="1">
    <source>
        <dbReference type="ARBA" id="ARBA00022723"/>
    </source>
</evidence>
<dbReference type="AlphaFoldDB" id="A0A2T3Z2F1"/>
<keyword evidence="1" id="KW-0479">Metal-binding</keyword>
<dbReference type="Proteomes" id="UP000240493">
    <property type="component" value="Unassembled WGS sequence"/>
</dbReference>
<dbReference type="InterPro" id="IPR000433">
    <property type="entry name" value="Znf_ZZ"/>
</dbReference>
<keyword evidence="2" id="KW-0863">Zinc-finger</keyword>
<dbReference type="GO" id="GO:0008270">
    <property type="term" value="F:zinc ion binding"/>
    <property type="evidence" value="ECO:0007669"/>
    <property type="project" value="UniProtKB-KW"/>
</dbReference>
<feature type="compositionally biased region" description="Acidic residues" evidence="4">
    <location>
        <begin position="63"/>
        <end position="73"/>
    </location>
</feature>
<evidence type="ECO:0000313" key="7">
    <source>
        <dbReference type="Proteomes" id="UP000240493"/>
    </source>
</evidence>
<dbReference type="SUPFAM" id="SSF57850">
    <property type="entry name" value="RING/U-box"/>
    <property type="match status" value="1"/>
</dbReference>
<keyword evidence="3" id="KW-0862">Zinc</keyword>
<protein>
    <recommendedName>
        <fullName evidence="5">ZZ-type domain-containing protein</fullName>
    </recommendedName>
</protein>